<comment type="subcellular location">
    <subcellularLocation>
        <location evidence="1">Cell membrane</location>
        <topology evidence="1">Multi-pass membrane protein</topology>
    </subcellularLocation>
</comment>
<evidence type="ECO:0000256" key="2">
    <source>
        <dbReference type="ARBA" id="ARBA00022475"/>
    </source>
</evidence>
<dbReference type="Proteomes" id="UP001242995">
    <property type="component" value="Unassembled WGS sequence"/>
</dbReference>
<sequence>MPLATWVGQAFGWRLLFVLVGAIGLLTLALLWRFVPFQAAHPDASIRRELGVLKRLQVWLAILIGILGYGGFFATYAYIAHTMTSVASIPSSSTMPR</sequence>
<dbReference type="SUPFAM" id="SSF103473">
    <property type="entry name" value="MFS general substrate transporter"/>
    <property type="match status" value="1"/>
</dbReference>
<feature type="transmembrane region" description="Helical" evidence="6">
    <location>
        <begin position="56"/>
        <end position="79"/>
    </location>
</feature>
<evidence type="ECO:0000256" key="1">
    <source>
        <dbReference type="ARBA" id="ARBA00004651"/>
    </source>
</evidence>
<evidence type="ECO:0000313" key="9">
    <source>
        <dbReference type="Proteomes" id="UP001230951"/>
    </source>
</evidence>
<keyword evidence="9" id="KW-1185">Reference proteome</keyword>
<keyword evidence="5 6" id="KW-0472">Membrane</keyword>
<dbReference type="GO" id="GO:0022857">
    <property type="term" value="F:transmembrane transporter activity"/>
    <property type="evidence" value="ECO:0007669"/>
    <property type="project" value="TreeGrafter"/>
</dbReference>
<dbReference type="Proteomes" id="UP001230951">
    <property type="component" value="Unassembled WGS sequence"/>
</dbReference>
<proteinExistence type="predicted"/>
<evidence type="ECO:0000313" key="7">
    <source>
        <dbReference type="EMBL" id="MDP9905524.1"/>
    </source>
</evidence>
<evidence type="ECO:0000256" key="6">
    <source>
        <dbReference type="SAM" id="Phobius"/>
    </source>
</evidence>
<dbReference type="EMBL" id="JAUSTF010000001">
    <property type="protein sequence ID" value="MDQ0178736.1"/>
    <property type="molecule type" value="Genomic_DNA"/>
</dbReference>
<accession>A0AAW8DFW7</accession>
<dbReference type="InterPro" id="IPR050189">
    <property type="entry name" value="MFS_Efflux_Transporters"/>
</dbReference>
<evidence type="ECO:0000313" key="10">
    <source>
        <dbReference type="Proteomes" id="UP001242995"/>
    </source>
</evidence>
<organism evidence="7 10">
    <name type="scientific">Arthrobacter bambusae</name>
    <dbReference type="NCBI Taxonomy" id="1338426"/>
    <lineage>
        <taxon>Bacteria</taxon>
        <taxon>Bacillati</taxon>
        <taxon>Actinomycetota</taxon>
        <taxon>Actinomycetes</taxon>
        <taxon>Micrococcales</taxon>
        <taxon>Micrococcaceae</taxon>
        <taxon>Arthrobacter</taxon>
    </lineage>
</organism>
<dbReference type="GO" id="GO:0005886">
    <property type="term" value="C:plasma membrane"/>
    <property type="evidence" value="ECO:0007669"/>
    <property type="project" value="UniProtKB-SubCell"/>
</dbReference>
<keyword evidence="4 6" id="KW-1133">Transmembrane helix</keyword>
<dbReference type="PANTHER" id="PTHR43124:SF3">
    <property type="entry name" value="CHLORAMPHENICOL EFFLUX PUMP RV0191"/>
    <property type="match status" value="1"/>
</dbReference>
<dbReference type="Gene3D" id="1.20.1250.20">
    <property type="entry name" value="MFS general substrate transporter like domains"/>
    <property type="match status" value="1"/>
</dbReference>
<evidence type="ECO:0000256" key="4">
    <source>
        <dbReference type="ARBA" id="ARBA00022989"/>
    </source>
</evidence>
<feature type="transmembrane region" description="Helical" evidence="6">
    <location>
        <begin position="12"/>
        <end position="35"/>
    </location>
</feature>
<dbReference type="PANTHER" id="PTHR43124">
    <property type="entry name" value="PURINE EFFLUX PUMP PBUE"/>
    <property type="match status" value="1"/>
</dbReference>
<dbReference type="AlphaFoldDB" id="A0AAW8DFW7"/>
<comment type="caution">
    <text evidence="7">The sequence shown here is derived from an EMBL/GenBank/DDBJ whole genome shotgun (WGS) entry which is preliminary data.</text>
</comment>
<evidence type="ECO:0000313" key="8">
    <source>
        <dbReference type="EMBL" id="MDQ0178736.1"/>
    </source>
</evidence>
<name>A0AAW8DFW7_9MICC</name>
<reference evidence="7 9" key="1">
    <citation type="submission" date="2023-07" db="EMBL/GenBank/DDBJ databases">
        <title>Sorghum-associated microbial communities from plants grown in Nebraska, USA.</title>
        <authorList>
            <person name="Schachtman D."/>
        </authorList>
    </citation>
    <scope>NUCLEOTIDE SEQUENCE</scope>
    <source>
        <strain evidence="7">DS1006</strain>
        <strain evidence="8 9">DS1016</strain>
    </source>
</reference>
<keyword evidence="3 6" id="KW-0812">Transmembrane</keyword>
<keyword evidence="2" id="KW-1003">Cell membrane</keyword>
<protein>
    <submittedName>
        <fullName evidence="7">MFS family arabinose efflux permease</fullName>
    </submittedName>
</protein>
<dbReference type="EMBL" id="JAUSRG010000006">
    <property type="protein sequence ID" value="MDP9905524.1"/>
    <property type="molecule type" value="Genomic_DNA"/>
</dbReference>
<evidence type="ECO:0000256" key="5">
    <source>
        <dbReference type="ARBA" id="ARBA00023136"/>
    </source>
</evidence>
<gene>
    <name evidence="7" type="ORF">J2S90_002495</name>
    <name evidence="8" type="ORF">J2S93_000143</name>
</gene>
<dbReference type="InterPro" id="IPR036259">
    <property type="entry name" value="MFS_trans_sf"/>
</dbReference>
<evidence type="ECO:0000256" key="3">
    <source>
        <dbReference type="ARBA" id="ARBA00022692"/>
    </source>
</evidence>